<sequence>MRYLITLLFLATSSLFSQEITIRGVVVDKETNKQIPYVNLSILDKEGGTSSNEDGLYTLKVLRDVLDSDLSITSLGYRDTIISIKKMVSIDTVFLTPKTEWLNEVLVSTAPKNLEELIVNPLFKKKSKGGFRGGKSPYIVAMFFPHKEIYDSFNHLKNVNFQLYRHEESSARVRIYRRGTDGLPSEDVLKESVIVDIKKGQRDVTVDVSEYDIQIPREGFYIAFEWLYIPKNEYVEVYKSKNGLGKKGKREELLFAPSLGTIMKNKGTFEAAEFYKGAWRFLGEMDDKNPKTGAPAIGFTLSN</sequence>
<keyword evidence="2" id="KW-1185">Reference proteome</keyword>
<evidence type="ECO:0000313" key="1">
    <source>
        <dbReference type="EMBL" id="MFC4632374.1"/>
    </source>
</evidence>
<reference evidence="2" key="1">
    <citation type="journal article" date="2019" name="Int. J. Syst. Evol. Microbiol.">
        <title>The Global Catalogue of Microorganisms (GCM) 10K type strain sequencing project: providing services to taxonomists for standard genome sequencing and annotation.</title>
        <authorList>
            <consortium name="The Broad Institute Genomics Platform"/>
            <consortium name="The Broad Institute Genome Sequencing Center for Infectious Disease"/>
            <person name="Wu L."/>
            <person name="Ma J."/>
        </authorList>
    </citation>
    <scope>NUCLEOTIDE SEQUENCE [LARGE SCALE GENOMIC DNA]</scope>
    <source>
        <strain evidence="2">YJ-61-S</strain>
    </source>
</reference>
<dbReference type="RefSeq" id="WP_379976562.1">
    <property type="nucleotide sequence ID" value="NZ_JBHSFV010000001.1"/>
</dbReference>
<proteinExistence type="predicted"/>
<accession>A0ABV9HSY5</accession>
<dbReference type="Proteomes" id="UP001596043">
    <property type="component" value="Unassembled WGS sequence"/>
</dbReference>
<dbReference type="InterPro" id="IPR008969">
    <property type="entry name" value="CarboxyPept-like_regulatory"/>
</dbReference>
<name>A0ABV9HSY5_9FLAO</name>
<dbReference type="EMBL" id="JBHSFV010000001">
    <property type="protein sequence ID" value="MFC4632374.1"/>
    <property type="molecule type" value="Genomic_DNA"/>
</dbReference>
<comment type="caution">
    <text evidence="1">The sequence shown here is derived from an EMBL/GenBank/DDBJ whole genome shotgun (WGS) entry which is preliminary data.</text>
</comment>
<organism evidence="1 2">
    <name type="scientific">Dokdonia ponticola</name>
    <dbReference type="NCBI Taxonomy" id="2041041"/>
    <lineage>
        <taxon>Bacteria</taxon>
        <taxon>Pseudomonadati</taxon>
        <taxon>Bacteroidota</taxon>
        <taxon>Flavobacteriia</taxon>
        <taxon>Flavobacteriales</taxon>
        <taxon>Flavobacteriaceae</taxon>
        <taxon>Dokdonia</taxon>
    </lineage>
</organism>
<dbReference type="Pfam" id="PF13715">
    <property type="entry name" value="CarbopepD_reg_2"/>
    <property type="match status" value="1"/>
</dbReference>
<dbReference type="SUPFAM" id="SSF49464">
    <property type="entry name" value="Carboxypeptidase regulatory domain-like"/>
    <property type="match status" value="1"/>
</dbReference>
<gene>
    <name evidence="1" type="ORF">ACFO3O_00530</name>
</gene>
<evidence type="ECO:0000313" key="2">
    <source>
        <dbReference type="Proteomes" id="UP001596043"/>
    </source>
</evidence>
<protein>
    <submittedName>
        <fullName evidence="1">Carboxypeptidase-like regulatory domain-containing protein</fullName>
    </submittedName>
</protein>